<evidence type="ECO:0000313" key="2">
    <source>
        <dbReference type="EMBL" id="BBX96660.1"/>
    </source>
</evidence>
<keyword evidence="1" id="KW-0645">Protease</keyword>
<keyword evidence="1" id="KW-0378">Hydrolase</keyword>
<dbReference type="CDD" id="cd07325">
    <property type="entry name" value="M48_Ste24p_like"/>
    <property type="match status" value="1"/>
</dbReference>
<dbReference type="InterPro" id="IPR001915">
    <property type="entry name" value="Peptidase_M48"/>
</dbReference>
<keyword evidence="1" id="KW-0482">Metalloprotease</keyword>
<dbReference type="GO" id="GO:0006508">
    <property type="term" value="P:proteolysis"/>
    <property type="evidence" value="ECO:0007669"/>
    <property type="project" value="UniProtKB-KW"/>
</dbReference>
<keyword evidence="3" id="KW-1185">Reference proteome</keyword>
<comment type="similarity">
    <text evidence="1">Belongs to the peptidase M48 family.</text>
</comment>
<accession>A0A1X1Y7E1</accession>
<dbReference type="RefSeq" id="WP_085160135.1">
    <property type="nucleotide sequence ID" value="NZ_AP022581.1"/>
</dbReference>
<comment type="cofactor">
    <cofactor evidence="1">
        <name>Zn(2+)</name>
        <dbReference type="ChEBI" id="CHEBI:29105"/>
    </cofactor>
    <text evidence="1">Binds 1 zinc ion per subunit.</text>
</comment>
<dbReference type="EMBL" id="AP022581">
    <property type="protein sequence ID" value="BBX96660.1"/>
    <property type="molecule type" value="Genomic_DNA"/>
</dbReference>
<organism evidence="2 3">
    <name type="scientific">Mycobacterium lacus</name>
    <dbReference type="NCBI Taxonomy" id="169765"/>
    <lineage>
        <taxon>Bacteria</taxon>
        <taxon>Bacillati</taxon>
        <taxon>Actinomycetota</taxon>
        <taxon>Actinomycetes</taxon>
        <taxon>Mycobacteriales</taxon>
        <taxon>Mycobacteriaceae</taxon>
        <taxon>Mycobacterium</taxon>
    </lineage>
</organism>
<dbReference type="OrthoDB" id="9810445at2"/>
<name>A0A1X1Y7E1_9MYCO</name>
<dbReference type="KEGG" id="mlj:MLAC_19540"/>
<dbReference type="AlphaFoldDB" id="A0A1X1Y7E1"/>
<dbReference type="InterPro" id="IPR050083">
    <property type="entry name" value="HtpX_protease"/>
</dbReference>
<dbReference type="GO" id="GO:0004222">
    <property type="term" value="F:metalloendopeptidase activity"/>
    <property type="evidence" value="ECO:0007669"/>
    <property type="project" value="InterPro"/>
</dbReference>
<dbReference type="STRING" id="169765.AWC15_20840"/>
<keyword evidence="1" id="KW-0862">Zinc</keyword>
<dbReference type="FunFam" id="3.30.2010.10:FF:000015">
    <property type="entry name" value="M48 family peptidase"/>
    <property type="match status" value="1"/>
</dbReference>
<reference evidence="2 3" key="1">
    <citation type="journal article" date="2019" name="Emerg. Microbes Infect.">
        <title>Comprehensive subspecies identification of 175 nontuberculous mycobacteria species based on 7547 genomic profiles.</title>
        <authorList>
            <person name="Matsumoto Y."/>
            <person name="Kinjo T."/>
            <person name="Motooka D."/>
            <person name="Nabeya D."/>
            <person name="Jung N."/>
            <person name="Uechi K."/>
            <person name="Horii T."/>
            <person name="Iida T."/>
            <person name="Fujita J."/>
            <person name="Nakamura S."/>
        </authorList>
    </citation>
    <scope>NUCLEOTIDE SEQUENCE [LARGE SCALE GENOMIC DNA]</scope>
    <source>
        <strain evidence="2 3">JCM 15657</strain>
    </source>
</reference>
<evidence type="ECO:0000313" key="3">
    <source>
        <dbReference type="Proteomes" id="UP000466396"/>
    </source>
</evidence>
<evidence type="ECO:0000256" key="1">
    <source>
        <dbReference type="RuleBase" id="RU003983"/>
    </source>
</evidence>
<dbReference type="Proteomes" id="UP000466396">
    <property type="component" value="Chromosome"/>
</dbReference>
<dbReference type="Pfam" id="PF01435">
    <property type="entry name" value="Peptidase_M48"/>
    <property type="match status" value="1"/>
</dbReference>
<sequence length="348" mass="38235">MSQPPATTRNTFPGISSRAWEHPADRAALSALRRLKGFDQVLKLMSGMLRERQHRLLYLASAARVGPRQFADLDALLDECVDVLDAPTRPELYVMASPIADAFTIGMDKPFVVVTSGLYDLMTHEEMRFIVGHELGHAMSGHAVYRTMTMHLMRLARSFGVLPVGGWALRAIVAALMEWQRKSELSGDRAGLLCCQDVDAAIRVEMKLAGGSRLDKLDSEAFLAQAREYEKTGDMRDGVLKLLNLELQTHPFSVLRAAALTAWVDTGGYGKVLSGDYPRRLDDDKATFADDLGDTARHYKDGFDQSDDPLIKGIREGLGGIVDGVGRAATSAADSLGRKITEWRQGSK</sequence>
<gene>
    <name evidence="2" type="ORF">MLAC_19540</name>
</gene>
<dbReference type="PANTHER" id="PTHR43221:SF3">
    <property type="entry name" value="SLL1280 PROTEIN"/>
    <property type="match status" value="1"/>
</dbReference>
<dbReference type="PANTHER" id="PTHR43221">
    <property type="entry name" value="PROTEASE HTPX"/>
    <property type="match status" value="1"/>
</dbReference>
<dbReference type="Gene3D" id="3.30.2010.10">
    <property type="entry name" value="Metalloproteases ('zincins'), catalytic domain"/>
    <property type="match status" value="1"/>
</dbReference>
<protein>
    <submittedName>
        <fullName evidence="2">Uncharacterized protein</fullName>
    </submittedName>
</protein>
<proteinExistence type="inferred from homology"/>